<name>A0AAF0KDC4_9HYPH</name>
<dbReference type="AlphaFoldDB" id="A0AAF0KDC4"/>
<feature type="region of interest" description="Disordered" evidence="1">
    <location>
        <begin position="111"/>
        <end position="133"/>
    </location>
</feature>
<organism evidence="2 3">
    <name type="scientific">Agrobacterium larrymoorei</name>
    <dbReference type="NCBI Taxonomy" id="160699"/>
    <lineage>
        <taxon>Bacteria</taxon>
        <taxon>Pseudomonadati</taxon>
        <taxon>Pseudomonadota</taxon>
        <taxon>Alphaproteobacteria</taxon>
        <taxon>Hyphomicrobiales</taxon>
        <taxon>Rhizobiaceae</taxon>
        <taxon>Rhizobium/Agrobacterium group</taxon>
        <taxon>Agrobacterium</taxon>
    </lineage>
</organism>
<evidence type="ECO:0000313" key="3">
    <source>
        <dbReference type="Proteomes" id="UP000298664"/>
    </source>
</evidence>
<accession>A0AAF0KDC4</accession>
<protein>
    <submittedName>
        <fullName evidence="2">Uncharacterized protein</fullName>
    </submittedName>
</protein>
<gene>
    <name evidence="2" type="ORF">CFBP5477_013750</name>
</gene>
<reference evidence="2" key="1">
    <citation type="submission" date="2023-05" db="EMBL/GenBank/DDBJ databases">
        <title>Complete genome sequence of Agrobacterium larrymoorei CFBP5477.</title>
        <authorList>
            <person name="Yen H.-C."/>
            <person name="Chou L."/>
            <person name="Lin Y.-C."/>
            <person name="Lai E.-M."/>
            <person name="Kuo C.-H."/>
        </authorList>
    </citation>
    <scope>NUCLEOTIDE SEQUENCE</scope>
    <source>
        <strain evidence="2">CFBP5477</strain>
    </source>
</reference>
<proteinExistence type="predicted"/>
<dbReference type="Proteomes" id="UP000298664">
    <property type="component" value="Chromosome Circular"/>
</dbReference>
<evidence type="ECO:0000256" key="1">
    <source>
        <dbReference type="SAM" id="MobiDB-lite"/>
    </source>
</evidence>
<sequence>MTLPWMGRHRGTPRHPVRLISLFVAGMLVFIGVQASVTLGPALKPQRLERSHLPEQNRFSAAFEKAQCATSADMSACWRLTSVHDFVYAFLSVPGLVTEYMQTQIGLGSGQPVLHAAQPTGTASPRGPPTKTS</sequence>
<dbReference type="EMBL" id="CP124733">
    <property type="protein sequence ID" value="WHA40858.1"/>
    <property type="molecule type" value="Genomic_DNA"/>
</dbReference>
<dbReference type="RefSeq" id="WP_137392898.1">
    <property type="nucleotide sequence ID" value="NZ_CP124733.1"/>
</dbReference>
<evidence type="ECO:0000313" key="2">
    <source>
        <dbReference type="EMBL" id="WHA40858.1"/>
    </source>
</evidence>